<feature type="region of interest" description="Disordered" evidence="1">
    <location>
        <begin position="66"/>
        <end position="100"/>
    </location>
</feature>
<name>A0A317DQN5_9ACTN</name>
<comment type="caution">
    <text evidence="4">The sequence shown here is derived from an EMBL/GenBank/DDBJ whole genome shotgun (WGS) entry which is preliminary data.</text>
</comment>
<accession>A0A317DQN5</accession>
<proteinExistence type="predicted"/>
<reference evidence="3 6" key="2">
    <citation type="submission" date="2023-12" db="EMBL/GenBank/DDBJ databases">
        <title>Micromonospora sp. nov., isolated from Atacama Desert.</title>
        <authorList>
            <person name="Carro L."/>
            <person name="Golinska P."/>
            <person name="Klenk H.-P."/>
            <person name="Goodfellow M."/>
        </authorList>
    </citation>
    <scope>NUCLEOTIDE SEQUENCE [LARGE SCALE GENOMIC DNA]</scope>
    <source>
        <strain evidence="3 6">4G53</strain>
    </source>
</reference>
<reference evidence="4 5" key="1">
    <citation type="submission" date="2018-05" db="EMBL/GenBank/DDBJ databases">
        <title>Micromonosporas from Atacama Desert.</title>
        <authorList>
            <person name="Carro L."/>
            <person name="Golinska P."/>
            <person name="Klenk H.-P."/>
            <person name="Goodfellow M."/>
        </authorList>
    </citation>
    <scope>NUCLEOTIDE SEQUENCE [LARGE SCALE GENOMIC DNA]</scope>
    <source>
        <strain evidence="4 5">4G51</strain>
    </source>
</reference>
<evidence type="ECO:0000313" key="3">
    <source>
        <dbReference type="EMBL" id="MDZ5488497.1"/>
    </source>
</evidence>
<dbReference type="EMBL" id="QGKS01000150">
    <property type="protein sequence ID" value="PWR16126.1"/>
    <property type="molecule type" value="Genomic_DNA"/>
</dbReference>
<dbReference type="Pfam" id="PF11350">
    <property type="entry name" value="DUF3152"/>
    <property type="match status" value="1"/>
</dbReference>
<protein>
    <submittedName>
        <fullName evidence="3">DUF3152 domain-containing protein</fullName>
    </submittedName>
</protein>
<evidence type="ECO:0000259" key="2">
    <source>
        <dbReference type="Pfam" id="PF11350"/>
    </source>
</evidence>
<dbReference type="AlphaFoldDB" id="A0A317DQN5"/>
<dbReference type="RefSeq" id="WP_109800815.1">
    <property type="nucleotide sequence ID" value="NZ_JAXOTQ010000003.1"/>
</dbReference>
<dbReference type="InterPro" id="IPR022603">
    <property type="entry name" value="DUF3152"/>
</dbReference>
<dbReference type="SUPFAM" id="SSF55486">
    <property type="entry name" value="Metalloproteases ('zincins'), catalytic domain"/>
    <property type="match status" value="1"/>
</dbReference>
<dbReference type="Proteomes" id="UP001290101">
    <property type="component" value="Unassembled WGS sequence"/>
</dbReference>
<dbReference type="EMBL" id="JAXOTQ010000003">
    <property type="protein sequence ID" value="MDZ5488497.1"/>
    <property type="molecule type" value="Genomic_DNA"/>
</dbReference>
<organism evidence="4 5">
    <name type="scientific">Micromonospora sicca</name>
    <dbReference type="NCBI Taxonomy" id="2202420"/>
    <lineage>
        <taxon>Bacteria</taxon>
        <taxon>Bacillati</taxon>
        <taxon>Actinomycetota</taxon>
        <taxon>Actinomycetes</taxon>
        <taxon>Micromonosporales</taxon>
        <taxon>Micromonosporaceae</taxon>
        <taxon>Micromonospora</taxon>
    </lineage>
</organism>
<evidence type="ECO:0000313" key="4">
    <source>
        <dbReference type="EMBL" id="PWR16126.1"/>
    </source>
</evidence>
<gene>
    <name evidence="4" type="ORF">DKT69_07320</name>
    <name evidence="3" type="ORF">U2F25_03295</name>
</gene>
<feature type="compositionally biased region" description="Basic residues" evidence="1">
    <location>
        <begin position="1"/>
        <end position="11"/>
    </location>
</feature>
<feature type="compositionally biased region" description="Pro residues" evidence="1">
    <location>
        <begin position="76"/>
        <end position="85"/>
    </location>
</feature>
<evidence type="ECO:0000256" key="1">
    <source>
        <dbReference type="SAM" id="MobiDB-lite"/>
    </source>
</evidence>
<evidence type="ECO:0000313" key="6">
    <source>
        <dbReference type="Proteomes" id="UP001290101"/>
    </source>
</evidence>
<dbReference type="OrthoDB" id="9779865at2"/>
<feature type="domain" description="DUF3152" evidence="2">
    <location>
        <begin position="119"/>
        <end position="278"/>
    </location>
</feature>
<feature type="region of interest" description="Disordered" evidence="1">
    <location>
        <begin position="1"/>
        <end position="24"/>
    </location>
</feature>
<keyword evidence="6" id="KW-1185">Reference proteome</keyword>
<sequence length="298" mass="31418">MPSSPRPRHGSARPAPAGYRTARPAARRWRPAMVVLAFLVTAGVAVGVAVQRPPASAEVLVDDASPARPAAQPAALAPPPSPSGRPLPSQSTAAEPVLSLPGPVPFAGRGSFGYDDRPGGVLGRSGTLGRFRVAVENGSGEDVHAFGDAVQTALAGPGSWVDSGQLRLQRVSAGVGYDFTIYLATARTAGRMCLAGGTDIRIGGRPYTSCRAPGKVIINLDRWRLSVPHLVKAGLPLERYRLYVINHEVGHQLGYHHERCPGAGRPAPVMQQQTLFLNGCTPNPWPYVAGRRYTGPPV</sequence>
<evidence type="ECO:0000313" key="5">
    <source>
        <dbReference type="Proteomes" id="UP000246050"/>
    </source>
</evidence>
<dbReference type="Proteomes" id="UP000246050">
    <property type="component" value="Unassembled WGS sequence"/>
</dbReference>
<feature type="compositionally biased region" description="Low complexity" evidence="1">
    <location>
        <begin position="66"/>
        <end position="75"/>
    </location>
</feature>